<dbReference type="Proteomes" id="UP000596063">
    <property type="component" value="Chromosome"/>
</dbReference>
<dbReference type="AlphaFoldDB" id="A0A7T4QYU7"/>
<keyword evidence="2 4" id="KW-0238">DNA-binding</keyword>
<evidence type="ECO:0000313" key="7">
    <source>
        <dbReference type="EMBL" id="QQD17291.1"/>
    </source>
</evidence>
<keyword evidence="3" id="KW-0804">Transcription</keyword>
<evidence type="ECO:0000256" key="2">
    <source>
        <dbReference type="ARBA" id="ARBA00023125"/>
    </source>
</evidence>
<accession>A0A7T4QYU7</accession>
<keyword evidence="1" id="KW-0805">Transcription regulation</keyword>
<dbReference type="PRINTS" id="PR00455">
    <property type="entry name" value="HTHTETR"/>
</dbReference>
<evidence type="ECO:0000256" key="3">
    <source>
        <dbReference type="ARBA" id="ARBA00023163"/>
    </source>
</evidence>
<dbReference type="PANTHER" id="PTHR30055:SF234">
    <property type="entry name" value="HTH-TYPE TRANSCRIPTIONAL REGULATOR BETI"/>
    <property type="match status" value="1"/>
</dbReference>
<dbReference type="SUPFAM" id="SSF48498">
    <property type="entry name" value="Tetracyclin repressor-like, C-terminal domain"/>
    <property type="match status" value="1"/>
</dbReference>
<dbReference type="InterPro" id="IPR001647">
    <property type="entry name" value="HTH_TetR"/>
</dbReference>
<dbReference type="KEGG" id="snan:I6N98_13065"/>
<feature type="domain" description="HTH tetR-type" evidence="6">
    <location>
        <begin position="18"/>
        <end position="78"/>
    </location>
</feature>
<proteinExistence type="predicted"/>
<feature type="compositionally biased region" description="Basic and acidic residues" evidence="5">
    <location>
        <begin position="9"/>
        <end position="20"/>
    </location>
</feature>
<dbReference type="PROSITE" id="PS50977">
    <property type="entry name" value="HTH_TETR_2"/>
    <property type="match status" value="1"/>
</dbReference>
<feature type="region of interest" description="Disordered" evidence="5">
    <location>
        <begin position="1"/>
        <end position="20"/>
    </location>
</feature>
<protein>
    <submittedName>
        <fullName evidence="7">TetR/AcrR family transcriptional regulator</fullName>
    </submittedName>
</protein>
<organism evidence="7 8">
    <name type="scientific">Spongiibacter nanhainus</name>
    <dbReference type="NCBI Taxonomy" id="2794344"/>
    <lineage>
        <taxon>Bacteria</taxon>
        <taxon>Pseudomonadati</taxon>
        <taxon>Pseudomonadota</taxon>
        <taxon>Gammaproteobacteria</taxon>
        <taxon>Cellvibrionales</taxon>
        <taxon>Spongiibacteraceae</taxon>
        <taxon>Spongiibacter</taxon>
    </lineage>
</organism>
<dbReference type="GO" id="GO:0000976">
    <property type="term" value="F:transcription cis-regulatory region binding"/>
    <property type="evidence" value="ECO:0007669"/>
    <property type="project" value="TreeGrafter"/>
</dbReference>
<sequence>MAKKSAAAPEKKRVRNPEATREAILKAARTVLSEDGPEGLSVSRVANLAGVNRGTAYQHFATREELLQATADWVANQLISQGIFAEAFDGENTSKLPPKEQPVFETIERVVNFAVENPELGRIWLFGMLGSEDPAGDLFFNRYKKGIETLAQSGAGREDVDPEPLSVIILAGIFLWPVWVQAHAKSKREQAKMTKRFSRELLRLCMYGTLKPQKYPKLVALLKGEE</sequence>
<evidence type="ECO:0000256" key="5">
    <source>
        <dbReference type="SAM" id="MobiDB-lite"/>
    </source>
</evidence>
<dbReference type="GO" id="GO:0003700">
    <property type="term" value="F:DNA-binding transcription factor activity"/>
    <property type="evidence" value="ECO:0007669"/>
    <property type="project" value="TreeGrafter"/>
</dbReference>
<dbReference type="RefSeq" id="WP_198568793.1">
    <property type="nucleotide sequence ID" value="NZ_CP066167.1"/>
</dbReference>
<dbReference type="EMBL" id="CP066167">
    <property type="protein sequence ID" value="QQD17291.1"/>
    <property type="molecule type" value="Genomic_DNA"/>
</dbReference>
<name>A0A7T4QYU7_9GAMM</name>
<feature type="DNA-binding region" description="H-T-H motif" evidence="4">
    <location>
        <begin position="41"/>
        <end position="60"/>
    </location>
</feature>
<dbReference type="InterPro" id="IPR050109">
    <property type="entry name" value="HTH-type_TetR-like_transc_reg"/>
</dbReference>
<dbReference type="Pfam" id="PF00440">
    <property type="entry name" value="TetR_N"/>
    <property type="match status" value="1"/>
</dbReference>
<dbReference type="PANTHER" id="PTHR30055">
    <property type="entry name" value="HTH-TYPE TRANSCRIPTIONAL REGULATOR RUTR"/>
    <property type="match status" value="1"/>
</dbReference>
<reference evidence="7 8" key="1">
    <citation type="submission" date="2020-12" db="EMBL/GenBank/DDBJ databases">
        <authorList>
            <person name="Shan Y."/>
        </authorList>
    </citation>
    <scope>NUCLEOTIDE SEQUENCE [LARGE SCALE GENOMIC DNA]</scope>
    <source>
        <strain evidence="8">csc3.9</strain>
    </source>
</reference>
<dbReference type="InterPro" id="IPR036271">
    <property type="entry name" value="Tet_transcr_reg_TetR-rel_C_sf"/>
</dbReference>
<dbReference type="Gene3D" id="1.10.357.10">
    <property type="entry name" value="Tetracycline Repressor, domain 2"/>
    <property type="match status" value="1"/>
</dbReference>
<evidence type="ECO:0000256" key="1">
    <source>
        <dbReference type="ARBA" id="ARBA00023015"/>
    </source>
</evidence>
<keyword evidence="8" id="KW-1185">Reference proteome</keyword>
<evidence type="ECO:0000313" key="8">
    <source>
        <dbReference type="Proteomes" id="UP000596063"/>
    </source>
</evidence>
<gene>
    <name evidence="7" type="ORF">I6N98_13065</name>
</gene>
<evidence type="ECO:0000256" key="4">
    <source>
        <dbReference type="PROSITE-ProRule" id="PRU00335"/>
    </source>
</evidence>
<evidence type="ECO:0000259" key="6">
    <source>
        <dbReference type="PROSITE" id="PS50977"/>
    </source>
</evidence>
<dbReference type="SUPFAM" id="SSF46689">
    <property type="entry name" value="Homeodomain-like"/>
    <property type="match status" value="1"/>
</dbReference>
<dbReference type="InterPro" id="IPR009057">
    <property type="entry name" value="Homeodomain-like_sf"/>
</dbReference>